<keyword evidence="3" id="KW-1185">Reference proteome</keyword>
<name>A0ABY9W985_9BACI</name>
<dbReference type="Proteomes" id="UP001303701">
    <property type="component" value="Chromosome"/>
</dbReference>
<evidence type="ECO:0000313" key="2">
    <source>
        <dbReference type="EMBL" id="WNF32704.1"/>
    </source>
</evidence>
<keyword evidence="1" id="KW-0472">Membrane</keyword>
<evidence type="ECO:0008006" key="4">
    <source>
        <dbReference type="Google" id="ProtNLM"/>
    </source>
</evidence>
<keyword evidence="1" id="KW-1133">Transmembrane helix</keyword>
<dbReference type="EMBL" id="CP134501">
    <property type="protein sequence ID" value="WNF32704.1"/>
    <property type="molecule type" value="Genomic_DNA"/>
</dbReference>
<proteinExistence type="predicted"/>
<sequence length="137" mass="14735">MKDEKKLKEILSERDFEIVNNLVSQANNNLETISGANTAVVRNIVVVMPKDVSAKTISYAKASEGKRAIKFHWWGIELWLTKTDVRAIVKGGISGGAAYLGSIFGIAGAVGGAVVGAIISEYITGVPIYVKYTYGNK</sequence>
<protein>
    <recommendedName>
        <fullName evidence="4">Lactobin A/cerein 7B family class IIb bacteriocin</fullName>
    </recommendedName>
</protein>
<gene>
    <name evidence="2" type="ORF">RI196_15930</name>
</gene>
<organism evidence="2 3">
    <name type="scientific">Aeribacillus composti</name>
    <dbReference type="NCBI Taxonomy" id="1868734"/>
    <lineage>
        <taxon>Bacteria</taxon>
        <taxon>Bacillati</taxon>
        <taxon>Bacillota</taxon>
        <taxon>Bacilli</taxon>
        <taxon>Bacillales</taxon>
        <taxon>Bacillaceae</taxon>
        <taxon>Aeribacillus</taxon>
    </lineage>
</organism>
<keyword evidence="1" id="KW-0812">Transmembrane</keyword>
<evidence type="ECO:0000256" key="1">
    <source>
        <dbReference type="SAM" id="Phobius"/>
    </source>
</evidence>
<reference evidence="2 3" key="1">
    <citation type="submission" date="2023-09" db="EMBL/GenBank/DDBJ databases">
        <title>Different Types of Thermotolerant Ring-Cleaving Dioxygenases derived from Aeribacillus composti HB-1 applied for multiple aromatic hydrocarbons removal.</title>
        <authorList>
            <person name="Cao L."/>
            <person name="Li M."/>
            <person name="Ma T."/>
        </authorList>
    </citation>
    <scope>NUCLEOTIDE SEQUENCE [LARGE SCALE GENOMIC DNA]</scope>
    <source>
        <strain evidence="2 3">HB-1</strain>
    </source>
</reference>
<accession>A0ABY9W985</accession>
<evidence type="ECO:0000313" key="3">
    <source>
        <dbReference type="Proteomes" id="UP001303701"/>
    </source>
</evidence>
<dbReference type="GeneID" id="301127482"/>
<dbReference type="RefSeq" id="WP_311066513.1">
    <property type="nucleotide sequence ID" value="NZ_CP134501.1"/>
</dbReference>
<feature type="transmembrane region" description="Helical" evidence="1">
    <location>
        <begin position="96"/>
        <end position="119"/>
    </location>
</feature>